<dbReference type="EMBL" id="AP026966">
    <property type="protein sequence ID" value="BDT58534.1"/>
    <property type="molecule type" value="Genomic_DNA"/>
</dbReference>
<keyword evidence="2" id="KW-1185">Reference proteome</keyword>
<gene>
    <name evidence="1" type="ORF">MasN3_20280</name>
</gene>
<dbReference type="Proteomes" id="UP001163336">
    <property type="component" value="Chromosome"/>
</dbReference>
<reference evidence="1" key="1">
    <citation type="submission" date="2022-11" db="EMBL/GenBank/DDBJ databases">
        <title>Isolation and characterization of PLA-degrading bacterium Massilia sp. from Antarctic soil.</title>
        <authorList>
            <person name="Sato K."/>
            <person name="Gomez-Fuentes C."/>
            <person name="Ahmad S.A."/>
            <person name="Zulkharnain A."/>
        </authorList>
    </citation>
    <scope>NUCLEOTIDE SEQUENCE</scope>
    <source>
        <strain evidence="1">N-3</strain>
    </source>
</reference>
<evidence type="ECO:0000313" key="1">
    <source>
        <dbReference type="EMBL" id="BDT58534.1"/>
    </source>
</evidence>
<evidence type="ECO:0000313" key="2">
    <source>
        <dbReference type="Proteomes" id="UP001163336"/>
    </source>
</evidence>
<sequence length="70" mass="7897">MYEDRPLVCRVHHSLSDTALDCNPFVSSSRPPMYNPDVVEVPYRVINAAVNPMEPWGNIAEFFPSETDAT</sequence>
<name>A0ABM8C5P4_9BURK</name>
<organism evidence="1 2">
    <name type="scientific">Massilia varians</name>
    <dbReference type="NCBI Taxonomy" id="457921"/>
    <lineage>
        <taxon>Bacteria</taxon>
        <taxon>Pseudomonadati</taxon>
        <taxon>Pseudomonadota</taxon>
        <taxon>Betaproteobacteria</taxon>
        <taxon>Burkholderiales</taxon>
        <taxon>Oxalobacteraceae</taxon>
        <taxon>Telluria group</taxon>
        <taxon>Massilia</taxon>
    </lineage>
</organism>
<accession>A0ABM8C5P4</accession>
<protein>
    <submittedName>
        <fullName evidence="1">Uncharacterized protein</fullName>
    </submittedName>
</protein>
<proteinExistence type="predicted"/>